<sequence length="53" mass="6210">MEIRVFSLILLLVLSAALPAEAQTWEKFKKKHIYPDMREDACTDMTKERKINS</sequence>
<protein>
    <submittedName>
        <fullName evidence="2">Ribonuclease pancreatic-like</fullName>
    </submittedName>
</protein>
<comment type="caution">
    <text evidence="2">The sequence shown here is derived from an EMBL/GenBank/DDBJ whole genome shotgun (WGS) entry which is preliminary data.</text>
</comment>
<accession>A0A8J4X7H7</accession>
<evidence type="ECO:0000313" key="2">
    <source>
        <dbReference type="EMBL" id="KAF5883052.1"/>
    </source>
</evidence>
<feature type="non-terminal residue" evidence="2">
    <location>
        <position position="53"/>
    </location>
</feature>
<name>A0A8J4X7H7_CLAMG</name>
<dbReference type="Proteomes" id="UP000727407">
    <property type="component" value="Unassembled WGS sequence"/>
</dbReference>
<feature type="signal peptide" evidence="1">
    <location>
        <begin position="1"/>
        <end position="22"/>
    </location>
</feature>
<evidence type="ECO:0000256" key="1">
    <source>
        <dbReference type="SAM" id="SignalP"/>
    </source>
</evidence>
<evidence type="ECO:0000313" key="3">
    <source>
        <dbReference type="Proteomes" id="UP000727407"/>
    </source>
</evidence>
<keyword evidence="3" id="KW-1185">Reference proteome</keyword>
<dbReference type="Gene3D" id="3.10.130.10">
    <property type="entry name" value="Ribonuclease A-like domain"/>
    <property type="match status" value="1"/>
</dbReference>
<gene>
    <name evidence="2" type="ORF">DAT39_022992</name>
</gene>
<dbReference type="EMBL" id="QNUK01001369">
    <property type="protein sequence ID" value="KAF5883052.1"/>
    <property type="molecule type" value="Genomic_DNA"/>
</dbReference>
<reference evidence="2" key="1">
    <citation type="submission" date="2020-07" db="EMBL/GenBank/DDBJ databases">
        <title>Clarias magur genome sequencing, assembly and annotation.</title>
        <authorList>
            <person name="Kushwaha B."/>
            <person name="Kumar R."/>
            <person name="Das P."/>
            <person name="Joshi C.G."/>
            <person name="Kumar D."/>
            <person name="Nagpure N.S."/>
            <person name="Pandey M."/>
            <person name="Agarwal S."/>
            <person name="Srivastava S."/>
            <person name="Singh M."/>
            <person name="Sahoo L."/>
            <person name="Jayasankar P."/>
            <person name="Meher P.K."/>
            <person name="Koringa P.G."/>
            <person name="Iquebal M.A."/>
            <person name="Das S.P."/>
            <person name="Bit A."/>
            <person name="Patnaik S."/>
            <person name="Patel N."/>
            <person name="Shah T.M."/>
            <person name="Hinsu A."/>
            <person name="Jena J.K."/>
        </authorList>
    </citation>
    <scope>NUCLEOTIDE SEQUENCE</scope>
    <source>
        <strain evidence="2">CIFAMagur01</strain>
        <tissue evidence="2">Testis</tissue>
    </source>
</reference>
<dbReference type="AlphaFoldDB" id="A0A8J4X7H7"/>
<keyword evidence="1" id="KW-0732">Signal</keyword>
<feature type="chain" id="PRO_5035270005" evidence="1">
    <location>
        <begin position="23"/>
        <end position="53"/>
    </location>
</feature>
<proteinExistence type="predicted"/>
<organism evidence="2 3">
    <name type="scientific">Clarias magur</name>
    <name type="common">Asian catfish</name>
    <name type="synonym">Macropteronotus magur</name>
    <dbReference type="NCBI Taxonomy" id="1594786"/>
    <lineage>
        <taxon>Eukaryota</taxon>
        <taxon>Metazoa</taxon>
        <taxon>Chordata</taxon>
        <taxon>Craniata</taxon>
        <taxon>Vertebrata</taxon>
        <taxon>Euteleostomi</taxon>
        <taxon>Actinopterygii</taxon>
        <taxon>Neopterygii</taxon>
        <taxon>Teleostei</taxon>
        <taxon>Ostariophysi</taxon>
        <taxon>Siluriformes</taxon>
        <taxon>Clariidae</taxon>
        <taxon>Clarias</taxon>
    </lineage>
</organism>
<dbReference type="InterPro" id="IPR036816">
    <property type="entry name" value="RNaseA-like_dom_sf"/>
</dbReference>